<dbReference type="SUPFAM" id="SSF56935">
    <property type="entry name" value="Porins"/>
    <property type="match status" value="1"/>
</dbReference>
<dbReference type="InterPro" id="IPR010916">
    <property type="entry name" value="TonB_box_CS"/>
</dbReference>
<sequence>MIKMSKMHKRLCAKSAAMLALSAALPIGTAYADEAAADATPAASQLETVTVTAQRRKENIRDVPVSVSMLTAQKLDVIVSGGQDIRMLAGKVPSLNVESSNGRTFPRFYIRGYGNTDFNIFASQPVSLIYDDVVQENPILKGYPIFDVANVEVLRGPQGTLFGRNTPAGVVKFESAKPSLEKVEGYYSGSVATHNTINAEGAVNVPLSKEWALRFSTLRQHRDDYVDNTFTGQKDSLDGYNEHAERVQVLYAPNTTFNALFNVHQRNTTGSARVFYANAIRPGSNDLVDGFDPNKSFTNAPNFQNLRTNGASARLSWDLDGVKLYSITGFEHVGKYLSHGDIDGGAPGMTPAIPFNVETAGGITSVKQYSQEFRAESKNAGPLNWQAGVYYFNEDANGFSDTFDSNTHVLASHLASRQKNTAWATFGSVNYAVNDAFMLRAGLRYTKDKKDFDTVVADRVVQVNPTSADVSKSKFNWDLSGTYKYTKDVSFYGRVATGFRAPSIAPASSSVPVTVADAETITSYEAGVKADLFDRRARVAFSVYDYQVKNQQLTVVGGNSNVTRLINAAKTNGRGAELELEGFVTPSLKMSLGGSYNFTEIDDPTLSVATCRSCTVTDPRNAARNAIINGNALPQAPKWTVTATGRYSIPMENGEFYVYTDWSYRSKINFFLYESTEFTGKALVEGGLRAGYIWQDGKYEVAAFGRNITDTKRVTGAIDFNNLTGFINEPRQFGVQFKGNF</sequence>
<dbReference type="InterPro" id="IPR000531">
    <property type="entry name" value="Beta-barrel_TonB"/>
</dbReference>
<dbReference type="OrthoDB" id="8538693at2"/>
<proteinExistence type="inferred from homology"/>
<dbReference type="PANTHER" id="PTHR32552:SF81">
    <property type="entry name" value="TONB-DEPENDENT OUTER MEMBRANE RECEPTOR"/>
    <property type="match status" value="1"/>
</dbReference>
<dbReference type="InterPro" id="IPR010917">
    <property type="entry name" value="TonB_rcpt_CS"/>
</dbReference>
<feature type="short sequence motif" description="TonB box" evidence="13">
    <location>
        <begin position="48"/>
        <end position="54"/>
    </location>
</feature>
<evidence type="ECO:0000256" key="16">
    <source>
        <dbReference type="SAM" id="SignalP"/>
    </source>
</evidence>
<dbReference type="InterPro" id="IPR036942">
    <property type="entry name" value="Beta-barrel_TonB_sf"/>
</dbReference>
<evidence type="ECO:0000256" key="8">
    <source>
        <dbReference type="ARBA" id="ARBA00023065"/>
    </source>
</evidence>
<gene>
    <name evidence="19" type="ORF">ASR47_1009205</name>
</gene>
<evidence type="ECO:0000256" key="1">
    <source>
        <dbReference type="ARBA" id="ARBA00004571"/>
    </source>
</evidence>
<evidence type="ECO:0000256" key="14">
    <source>
        <dbReference type="PROSITE-ProRule" id="PRU10144"/>
    </source>
</evidence>
<evidence type="ECO:0000259" key="18">
    <source>
        <dbReference type="Pfam" id="PF07715"/>
    </source>
</evidence>
<comment type="caution">
    <text evidence="19">The sequence shown here is derived from an EMBL/GenBank/DDBJ whole genome shotgun (WGS) entry which is preliminary data.</text>
</comment>
<evidence type="ECO:0000256" key="10">
    <source>
        <dbReference type="ARBA" id="ARBA00023136"/>
    </source>
</evidence>
<comment type="subcellular location">
    <subcellularLocation>
        <location evidence="1 12">Cell outer membrane</location>
        <topology evidence="1 12">Multi-pass membrane protein</topology>
    </subcellularLocation>
</comment>
<dbReference type="STRING" id="1747903.ASR47_1009205"/>
<evidence type="ECO:0000256" key="13">
    <source>
        <dbReference type="PROSITE-ProRule" id="PRU10143"/>
    </source>
</evidence>
<dbReference type="PROSITE" id="PS52016">
    <property type="entry name" value="TONB_DEPENDENT_REC_3"/>
    <property type="match status" value="1"/>
</dbReference>
<organism evidence="19 20">
    <name type="scientific">Janthinobacterium psychrotolerans</name>
    <dbReference type="NCBI Taxonomy" id="1747903"/>
    <lineage>
        <taxon>Bacteria</taxon>
        <taxon>Pseudomonadati</taxon>
        <taxon>Pseudomonadota</taxon>
        <taxon>Betaproteobacteria</taxon>
        <taxon>Burkholderiales</taxon>
        <taxon>Oxalobacteraceae</taxon>
        <taxon>Janthinobacterium</taxon>
    </lineage>
</organism>
<keyword evidence="9 13" id="KW-0798">TonB box</keyword>
<feature type="domain" description="TonB-dependent receptor plug" evidence="18">
    <location>
        <begin position="60"/>
        <end position="170"/>
    </location>
</feature>
<protein>
    <submittedName>
        <fullName evidence="19">Iron complex outermembrane recepter protein</fullName>
    </submittedName>
</protein>
<dbReference type="Gene3D" id="2.40.170.20">
    <property type="entry name" value="TonB-dependent receptor, beta-barrel domain"/>
    <property type="match status" value="1"/>
</dbReference>
<evidence type="ECO:0000256" key="15">
    <source>
        <dbReference type="RuleBase" id="RU003357"/>
    </source>
</evidence>
<dbReference type="PROSITE" id="PS00430">
    <property type="entry name" value="TONB_DEPENDENT_REC_1"/>
    <property type="match status" value="1"/>
</dbReference>
<evidence type="ECO:0000256" key="7">
    <source>
        <dbReference type="ARBA" id="ARBA00023004"/>
    </source>
</evidence>
<keyword evidence="6 16" id="KW-0732">Signal</keyword>
<evidence type="ECO:0000313" key="20">
    <source>
        <dbReference type="Proteomes" id="UP000092713"/>
    </source>
</evidence>
<evidence type="ECO:0000256" key="2">
    <source>
        <dbReference type="ARBA" id="ARBA00022448"/>
    </source>
</evidence>
<evidence type="ECO:0000256" key="3">
    <source>
        <dbReference type="ARBA" id="ARBA00022452"/>
    </source>
</evidence>
<evidence type="ECO:0000256" key="5">
    <source>
        <dbReference type="ARBA" id="ARBA00022692"/>
    </source>
</evidence>
<dbReference type="EMBL" id="LOCQ01000054">
    <property type="protein sequence ID" value="OBV39390.1"/>
    <property type="molecule type" value="Genomic_DNA"/>
</dbReference>
<evidence type="ECO:0000259" key="17">
    <source>
        <dbReference type="Pfam" id="PF00593"/>
    </source>
</evidence>
<dbReference type="Proteomes" id="UP000092713">
    <property type="component" value="Unassembled WGS sequence"/>
</dbReference>
<feature type="short sequence motif" description="TonB C-terminal box" evidence="14">
    <location>
        <begin position="724"/>
        <end position="741"/>
    </location>
</feature>
<evidence type="ECO:0000256" key="4">
    <source>
        <dbReference type="ARBA" id="ARBA00022496"/>
    </source>
</evidence>
<dbReference type="Pfam" id="PF00593">
    <property type="entry name" value="TonB_dep_Rec_b-barrel"/>
    <property type="match status" value="1"/>
</dbReference>
<keyword evidence="2 12" id="KW-0813">Transport</keyword>
<keyword evidence="10 12" id="KW-0472">Membrane</keyword>
<keyword evidence="11 12" id="KW-0998">Cell outer membrane</keyword>
<dbReference type="InterPro" id="IPR039426">
    <property type="entry name" value="TonB-dep_rcpt-like"/>
</dbReference>
<keyword evidence="5 12" id="KW-0812">Transmembrane</keyword>
<feature type="chain" id="PRO_5008355670" evidence="16">
    <location>
        <begin position="33"/>
        <end position="741"/>
    </location>
</feature>
<evidence type="ECO:0000256" key="9">
    <source>
        <dbReference type="ARBA" id="ARBA00023077"/>
    </source>
</evidence>
<evidence type="ECO:0000313" key="19">
    <source>
        <dbReference type="EMBL" id="OBV39390.1"/>
    </source>
</evidence>
<dbReference type="GO" id="GO:0006826">
    <property type="term" value="P:iron ion transport"/>
    <property type="evidence" value="ECO:0007669"/>
    <property type="project" value="UniProtKB-KW"/>
</dbReference>
<evidence type="ECO:0000256" key="6">
    <source>
        <dbReference type="ARBA" id="ARBA00022729"/>
    </source>
</evidence>
<keyword evidence="4" id="KW-0410">Iron transport</keyword>
<keyword evidence="7" id="KW-0408">Iron</keyword>
<dbReference type="GO" id="GO:0009279">
    <property type="term" value="C:cell outer membrane"/>
    <property type="evidence" value="ECO:0007669"/>
    <property type="project" value="UniProtKB-SubCell"/>
</dbReference>
<feature type="domain" description="TonB-dependent receptor-like beta-barrel" evidence="17">
    <location>
        <begin position="367"/>
        <end position="707"/>
    </location>
</feature>
<accession>A0A1A7C3T7</accession>
<dbReference type="Pfam" id="PF07715">
    <property type="entry name" value="Plug"/>
    <property type="match status" value="1"/>
</dbReference>
<dbReference type="PANTHER" id="PTHR32552">
    <property type="entry name" value="FERRICHROME IRON RECEPTOR-RELATED"/>
    <property type="match status" value="1"/>
</dbReference>
<evidence type="ECO:0000256" key="11">
    <source>
        <dbReference type="ARBA" id="ARBA00023237"/>
    </source>
</evidence>
<feature type="signal peptide" evidence="16">
    <location>
        <begin position="1"/>
        <end position="32"/>
    </location>
</feature>
<dbReference type="PROSITE" id="PS01156">
    <property type="entry name" value="TONB_DEPENDENT_REC_2"/>
    <property type="match status" value="1"/>
</dbReference>
<keyword evidence="3 12" id="KW-1134">Transmembrane beta strand</keyword>
<keyword evidence="20" id="KW-1185">Reference proteome</keyword>
<keyword evidence="8" id="KW-0406">Ion transport</keyword>
<comment type="similarity">
    <text evidence="12 15">Belongs to the TonB-dependent receptor family.</text>
</comment>
<dbReference type="RefSeq" id="WP_065308142.1">
    <property type="nucleotide sequence ID" value="NZ_LOCQ01000054.1"/>
</dbReference>
<reference evidence="19 20" key="1">
    <citation type="submission" date="2016-04" db="EMBL/GenBank/DDBJ databases">
        <title>Draft genome sequence of Janthinobacterium psychrotolerans sp. nov., isolated from freshwater sediments in Denmark.</title>
        <authorList>
            <person name="Gong X."/>
            <person name="Skrivergaard S."/>
            <person name="Korsgaard B.S."/>
            <person name="Schreiber L."/>
            <person name="Marshall I.P."/>
            <person name="Finster K."/>
            <person name="Schramm A."/>
        </authorList>
    </citation>
    <scope>NUCLEOTIDE SEQUENCE [LARGE SCALE GENOMIC DNA]</scope>
    <source>
        <strain evidence="19 20">S3-2</strain>
    </source>
</reference>
<dbReference type="InterPro" id="IPR012910">
    <property type="entry name" value="Plug_dom"/>
</dbReference>
<name>A0A1A7C3T7_9BURK</name>
<evidence type="ECO:0000256" key="12">
    <source>
        <dbReference type="PROSITE-ProRule" id="PRU01360"/>
    </source>
</evidence>
<dbReference type="PATRIC" id="fig|1747903.4.peg.2982"/>
<dbReference type="AlphaFoldDB" id="A0A1A7C3T7"/>